<dbReference type="InterPro" id="IPR001179">
    <property type="entry name" value="PPIase_FKBP_dom"/>
</dbReference>
<comment type="similarity">
    <text evidence="2 6">Belongs to the FKBP-type PPIase family.</text>
</comment>
<dbReference type="PANTHER" id="PTHR43811">
    <property type="entry name" value="FKBP-TYPE PEPTIDYL-PROLYL CIS-TRANS ISOMERASE FKPA"/>
    <property type="match status" value="1"/>
</dbReference>
<dbReference type="InterPro" id="IPR000774">
    <property type="entry name" value="PPIase_FKBP_N"/>
</dbReference>
<dbReference type="GO" id="GO:0003755">
    <property type="term" value="F:peptidyl-prolyl cis-trans isomerase activity"/>
    <property type="evidence" value="ECO:0007669"/>
    <property type="project" value="UniProtKB-UniRule"/>
</dbReference>
<evidence type="ECO:0000256" key="3">
    <source>
        <dbReference type="ARBA" id="ARBA00023110"/>
    </source>
</evidence>
<feature type="domain" description="PPIase FKBP-type" evidence="8">
    <location>
        <begin position="151"/>
        <end position="239"/>
    </location>
</feature>
<dbReference type="Pfam" id="PF01346">
    <property type="entry name" value="FKBP_N"/>
    <property type="match status" value="1"/>
</dbReference>
<keyword evidence="3 5" id="KW-0697">Rotamase</keyword>
<keyword evidence="4 5" id="KW-0413">Isomerase</keyword>
<proteinExistence type="inferred from homology"/>
<protein>
    <recommendedName>
        <fullName evidence="6">Peptidyl-prolyl cis-trans isomerase</fullName>
        <ecNumber evidence="6">5.2.1.8</ecNumber>
    </recommendedName>
</protein>
<comment type="catalytic activity">
    <reaction evidence="1 5 6">
        <text>[protein]-peptidylproline (omega=180) = [protein]-peptidylproline (omega=0)</text>
        <dbReference type="Rhea" id="RHEA:16237"/>
        <dbReference type="Rhea" id="RHEA-COMP:10747"/>
        <dbReference type="Rhea" id="RHEA-COMP:10748"/>
        <dbReference type="ChEBI" id="CHEBI:83833"/>
        <dbReference type="ChEBI" id="CHEBI:83834"/>
        <dbReference type="EC" id="5.2.1.8"/>
    </reaction>
</comment>
<evidence type="ECO:0000256" key="6">
    <source>
        <dbReference type="RuleBase" id="RU003915"/>
    </source>
</evidence>
<evidence type="ECO:0000313" key="10">
    <source>
        <dbReference type="Proteomes" id="UP000824014"/>
    </source>
</evidence>
<keyword evidence="7" id="KW-0732">Signal</keyword>
<dbReference type="Pfam" id="PF00254">
    <property type="entry name" value="FKBP_C"/>
    <property type="match status" value="1"/>
</dbReference>
<evidence type="ECO:0000256" key="2">
    <source>
        <dbReference type="ARBA" id="ARBA00006577"/>
    </source>
</evidence>
<dbReference type="PANTHER" id="PTHR43811:SF19">
    <property type="entry name" value="39 KDA FK506-BINDING NUCLEAR PROTEIN"/>
    <property type="match status" value="1"/>
</dbReference>
<evidence type="ECO:0000256" key="7">
    <source>
        <dbReference type="SAM" id="SignalP"/>
    </source>
</evidence>
<dbReference type="EMBL" id="DXCC01000017">
    <property type="protein sequence ID" value="HIZ15345.1"/>
    <property type="molecule type" value="Genomic_DNA"/>
</dbReference>
<gene>
    <name evidence="9" type="ORF">H9816_05500</name>
</gene>
<reference evidence="9" key="1">
    <citation type="journal article" date="2021" name="PeerJ">
        <title>Extensive microbial diversity within the chicken gut microbiome revealed by metagenomics and culture.</title>
        <authorList>
            <person name="Gilroy R."/>
            <person name="Ravi A."/>
            <person name="Getino M."/>
            <person name="Pursley I."/>
            <person name="Horton D.L."/>
            <person name="Alikhan N.F."/>
            <person name="Baker D."/>
            <person name="Gharbi K."/>
            <person name="Hall N."/>
            <person name="Watson M."/>
            <person name="Adriaenssens E.M."/>
            <person name="Foster-Nyarko E."/>
            <person name="Jarju S."/>
            <person name="Secka A."/>
            <person name="Antonio M."/>
            <person name="Oren A."/>
            <person name="Chaudhuri R.R."/>
            <person name="La Ragione R."/>
            <person name="Hildebrand F."/>
            <person name="Pallen M.J."/>
        </authorList>
    </citation>
    <scope>NUCLEOTIDE SEQUENCE</scope>
    <source>
        <strain evidence="9">ChiHjej11B10-19426</strain>
    </source>
</reference>
<dbReference type="AlphaFoldDB" id="A0A9D2IM10"/>
<dbReference type="EC" id="5.2.1.8" evidence="6"/>
<evidence type="ECO:0000256" key="1">
    <source>
        <dbReference type="ARBA" id="ARBA00000971"/>
    </source>
</evidence>
<dbReference type="GO" id="GO:0006457">
    <property type="term" value="P:protein folding"/>
    <property type="evidence" value="ECO:0007669"/>
    <property type="project" value="InterPro"/>
</dbReference>
<dbReference type="InterPro" id="IPR046357">
    <property type="entry name" value="PPIase_dom_sf"/>
</dbReference>
<feature type="chain" id="PRO_5039622414" description="Peptidyl-prolyl cis-trans isomerase" evidence="7">
    <location>
        <begin position="24"/>
        <end position="255"/>
    </location>
</feature>
<dbReference type="Gene3D" id="3.10.50.40">
    <property type="match status" value="1"/>
</dbReference>
<evidence type="ECO:0000313" key="9">
    <source>
        <dbReference type="EMBL" id="HIZ15345.1"/>
    </source>
</evidence>
<evidence type="ECO:0000259" key="8">
    <source>
        <dbReference type="PROSITE" id="PS50059"/>
    </source>
</evidence>
<feature type="signal peptide" evidence="7">
    <location>
        <begin position="1"/>
        <end position="23"/>
    </location>
</feature>
<reference evidence="9" key="2">
    <citation type="submission" date="2021-04" db="EMBL/GenBank/DDBJ databases">
        <authorList>
            <person name="Gilroy R."/>
        </authorList>
    </citation>
    <scope>NUCLEOTIDE SEQUENCE</scope>
    <source>
        <strain evidence="9">ChiHjej11B10-19426</strain>
    </source>
</reference>
<evidence type="ECO:0000256" key="4">
    <source>
        <dbReference type="ARBA" id="ARBA00023235"/>
    </source>
</evidence>
<dbReference type="PROSITE" id="PS50059">
    <property type="entry name" value="FKBP_PPIASE"/>
    <property type="match status" value="1"/>
</dbReference>
<dbReference type="SUPFAM" id="SSF54534">
    <property type="entry name" value="FKBP-like"/>
    <property type="match status" value="1"/>
</dbReference>
<accession>A0A9D2IM10</accession>
<sequence>MKKLLIVLSAFALGMTACTSQPATDSQNGETAPRKTGMKLKNVSDSISYAIGSDYGRYLKKAIETVGSDINPDVVMKAIKEAMADKSTLTPEEAFGYMQRYFMEIVPARNLEKGAKLLEEVAKQPNVQKTESGLLYEIITPGSDKRVMSDRDEVKVKYRGTLPLRGDKEFDGNYDKPDTARFAVNRVIKGWTEGLKLVGEGGKIRLWIPSELGYGRRGQGGMIQANEPLEFEIDLIEVIPAVPAEETEAAAPATK</sequence>
<dbReference type="Proteomes" id="UP000824014">
    <property type="component" value="Unassembled WGS sequence"/>
</dbReference>
<dbReference type="PROSITE" id="PS51257">
    <property type="entry name" value="PROKAR_LIPOPROTEIN"/>
    <property type="match status" value="1"/>
</dbReference>
<comment type="caution">
    <text evidence="9">The sequence shown here is derived from an EMBL/GenBank/DDBJ whole genome shotgun (WGS) entry which is preliminary data.</text>
</comment>
<dbReference type="Gene3D" id="1.10.287.460">
    <property type="entry name" value="Peptidyl-prolyl cis-trans isomerase, FKBP-type, N-terminal domain"/>
    <property type="match status" value="1"/>
</dbReference>
<organism evidence="9 10">
    <name type="scientific">Candidatus Tidjanibacter faecipullorum</name>
    <dbReference type="NCBI Taxonomy" id="2838766"/>
    <lineage>
        <taxon>Bacteria</taxon>
        <taxon>Pseudomonadati</taxon>
        <taxon>Bacteroidota</taxon>
        <taxon>Bacteroidia</taxon>
        <taxon>Bacteroidales</taxon>
        <taxon>Rikenellaceae</taxon>
        <taxon>Tidjanibacter</taxon>
    </lineage>
</organism>
<evidence type="ECO:0000256" key="5">
    <source>
        <dbReference type="PROSITE-ProRule" id="PRU00277"/>
    </source>
</evidence>
<dbReference type="InterPro" id="IPR036944">
    <property type="entry name" value="PPIase_FKBP_N_sf"/>
</dbReference>
<name>A0A9D2IM10_9BACT</name>